<dbReference type="AlphaFoldDB" id="A0A382PIK3"/>
<dbReference type="Pfam" id="PF07394">
    <property type="entry name" value="DUF1501"/>
    <property type="match status" value="1"/>
</dbReference>
<reference evidence="1" key="1">
    <citation type="submission" date="2018-05" db="EMBL/GenBank/DDBJ databases">
        <authorList>
            <person name="Lanie J.A."/>
            <person name="Ng W.-L."/>
            <person name="Kazmierczak K.M."/>
            <person name="Andrzejewski T.M."/>
            <person name="Davidsen T.M."/>
            <person name="Wayne K.J."/>
            <person name="Tettelin H."/>
            <person name="Glass J.I."/>
            <person name="Rusch D."/>
            <person name="Podicherti R."/>
            <person name="Tsui H.-C.T."/>
            <person name="Winkler M.E."/>
        </authorList>
    </citation>
    <scope>NUCLEOTIDE SEQUENCE</scope>
</reference>
<accession>A0A382PIK3</accession>
<protein>
    <recommendedName>
        <fullName evidence="2">DUF1501 domain-containing protein</fullName>
    </recommendedName>
</protein>
<sequence length="242" mass="26509">MKETWNYLEGLNRRSLLRRCGMGIGSIGLMSLLQDQGLLGATKEKAFNPLAARTPHFKPAAKSVIWLFINGGPSQVDTWDYKPALEKWHGKPLKGFDKFTGFFSGSVGGLMKSPFEFKRHGECGKPVSSIFPNLSKHVDKMAFVHSGHTESNNHSPALFMMNCGLPRMGYPCVGSWVTYGLGSESDRLPSFVVMSDPKGRGLPKGHAANWGAGFLTSVFQGTHLRPKGEPIDNLKRVAGMTP</sequence>
<proteinExistence type="predicted"/>
<dbReference type="EMBL" id="UINC01107355">
    <property type="protein sequence ID" value="SVC72667.1"/>
    <property type="molecule type" value="Genomic_DNA"/>
</dbReference>
<evidence type="ECO:0000313" key="1">
    <source>
        <dbReference type="EMBL" id="SVC72667.1"/>
    </source>
</evidence>
<organism evidence="1">
    <name type="scientific">marine metagenome</name>
    <dbReference type="NCBI Taxonomy" id="408172"/>
    <lineage>
        <taxon>unclassified sequences</taxon>
        <taxon>metagenomes</taxon>
        <taxon>ecological metagenomes</taxon>
    </lineage>
</organism>
<feature type="non-terminal residue" evidence="1">
    <location>
        <position position="242"/>
    </location>
</feature>
<gene>
    <name evidence="1" type="ORF">METZ01_LOCUS325521</name>
</gene>
<name>A0A382PIK3_9ZZZZ</name>
<evidence type="ECO:0008006" key="2">
    <source>
        <dbReference type="Google" id="ProtNLM"/>
    </source>
</evidence>
<dbReference type="InterPro" id="IPR010869">
    <property type="entry name" value="DUF1501"/>
</dbReference>